<organism evidence="1 2">
    <name type="scientific">Kickxella alabastrina</name>
    <dbReference type="NCBI Taxonomy" id="61397"/>
    <lineage>
        <taxon>Eukaryota</taxon>
        <taxon>Fungi</taxon>
        <taxon>Fungi incertae sedis</taxon>
        <taxon>Zoopagomycota</taxon>
        <taxon>Kickxellomycotina</taxon>
        <taxon>Kickxellomycetes</taxon>
        <taxon>Kickxellales</taxon>
        <taxon>Kickxellaceae</taxon>
        <taxon>Kickxella</taxon>
    </lineage>
</organism>
<protein>
    <submittedName>
        <fullName evidence="1">Uncharacterized protein</fullName>
    </submittedName>
</protein>
<reference evidence="1" key="1">
    <citation type="submission" date="2022-07" db="EMBL/GenBank/DDBJ databases">
        <title>Phylogenomic reconstructions and comparative analyses of Kickxellomycotina fungi.</title>
        <authorList>
            <person name="Reynolds N.K."/>
            <person name="Stajich J.E."/>
            <person name="Barry K."/>
            <person name="Grigoriev I.V."/>
            <person name="Crous P."/>
            <person name="Smith M.E."/>
        </authorList>
    </citation>
    <scope>NUCLEOTIDE SEQUENCE</scope>
    <source>
        <strain evidence="1">Benny 63K</strain>
    </source>
</reference>
<gene>
    <name evidence="1" type="ORF">LPJ66_001848</name>
</gene>
<name>A0ACC1IS29_9FUNG</name>
<dbReference type="Proteomes" id="UP001150581">
    <property type="component" value="Unassembled WGS sequence"/>
</dbReference>
<comment type="caution">
    <text evidence="1">The sequence shown here is derived from an EMBL/GenBank/DDBJ whole genome shotgun (WGS) entry which is preliminary data.</text>
</comment>
<sequence length="168" mass="18971">MVRVVDEHTSTSVDIRGMLSFNVGDFGRVSYLFRTKFGDNSAVLKLSWTSVNRQPEGALVSKAWGVDIDYLSKFKREYGRVAGTDRFKTIRVSLGYHQQHSILDDIESLLYAMLAIFAYIRFWHIRMPQSRIQVGIPELPAMSKVGGMADSATYPEHFGICSTILSKV</sequence>
<evidence type="ECO:0000313" key="2">
    <source>
        <dbReference type="Proteomes" id="UP001150581"/>
    </source>
</evidence>
<proteinExistence type="predicted"/>
<accession>A0ACC1IS29</accession>
<keyword evidence="2" id="KW-1185">Reference proteome</keyword>
<evidence type="ECO:0000313" key="1">
    <source>
        <dbReference type="EMBL" id="KAJ1899845.1"/>
    </source>
</evidence>
<dbReference type="EMBL" id="JANBPG010000120">
    <property type="protein sequence ID" value="KAJ1899845.1"/>
    <property type="molecule type" value="Genomic_DNA"/>
</dbReference>